<keyword evidence="10" id="KW-0539">Nucleus</keyword>
<keyword evidence="15" id="KW-1185">Reference proteome</keyword>
<keyword evidence="7" id="KW-0788">Thiol protease</keyword>
<dbReference type="Pfam" id="PF02099">
    <property type="entry name" value="Josephin"/>
    <property type="match status" value="1"/>
</dbReference>
<evidence type="ECO:0000256" key="5">
    <source>
        <dbReference type="ARBA" id="ARBA00022786"/>
    </source>
</evidence>
<protein>
    <recommendedName>
        <fullName evidence="3">ubiquitinyl hydrolase 1</fullName>
        <ecNumber evidence="3">3.4.19.12</ecNumber>
    </recommendedName>
</protein>
<dbReference type="PROSITE" id="PS50957">
    <property type="entry name" value="JOSEPHIN"/>
    <property type="match status" value="1"/>
</dbReference>
<evidence type="ECO:0000256" key="4">
    <source>
        <dbReference type="ARBA" id="ARBA00022670"/>
    </source>
</evidence>
<evidence type="ECO:0000259" key="13">
    <source>
        <dbReference type="PROSITE" id="PS50957"/>
    </source>
</evidence>
<keyword evidence="4" id="KW-0645">Protease</keyword>
<accession>A0ABY7FCW9</accession>
<keyword evidence="8" id="KW-0805">Transcription regulation</keyword>
<comment type="subcellular location">
    <subcellularLocation>
        <location evidence="2">Nucleus</location>
    </subcellularLocation>
</comment>
<feature type="region of interest" description="Disordered" evidence="12">
    <location>
        <begin position="196"/>
        <end position="217"/>
    </location>
</feature>
<evidence type="ECO:0000256" key="12">
    <source>
        <dbReference type="SAM" id="MobiDB-lite"/>
    </source>
</evidence>
<reference evidence="14" key="1">
    <citation type="submission" date="2022-11" db="EMBL/GenBank/DDBJ databases">
        <title>Centuries of genome instability and evolution in soft-shell clam transmissible cancer (bioRxiv).</title>
        <authorList>
            <person name="Hart S.F.M."/>
            <person name="Yonemitsu M.A."/>
            <person name="Giersch R.M."/>
            <person name="Beal B.F."/>
            <person name="Arriagada G."/>
            <person name="Davis B.W."/>
            <person name="Ostrander E.A."/>
            <person name="Goff S.P."/>
            <person name="Metzger M.J."/>
        </authorList>
    </citation>
    <scope>NUCLEOTIDE SEQUENCE</scope>
    <source>
        <strain evidence="14">MELC-2E11</strain>
        <tissue evidence="14">Siphon/mantle</tissue>
    </source>
</reference>
<feature type="compositionally biased region" description="Basic and acidic residues" evidence="12">
    <location>
        <begin position="207"/>
        <end position="217"/>
    </location>
</feature>
<feature type="compositionally biased region" description="Low complexity" evidence="12">
    <location>
        <begin position="263"/>
        <end position="281"/>
    </location>
</feature>
<dbReference type="SMART" id="SM01246">
    <property type="entry name" value="Josephin"/>
    <property type="match status" value="1"/>
</dbReference>
<evidence type="ECO:0000256" key="9">
    <source>
        <dbReference type="ARBA" id="ARBA00023163"/>
    </source>
</evidence>
<dbReference type="Proteomes" id="UP001164746">
    <property type="component" value="Chromosome 11"/>
</dbReference>
<feature type="region of interest" description="Disordered" evidence="12">
    <location>
        <begin position="250"/>
        <end position="312"/>
    </location>
</feature>
<evidence type="ECO:0000256" key="3">
    <source>
        <dbReference type="ARBA" id="ARBA00012759"/>
    </source>
</evidence>
<evidence type="ECO:0000256" key="2">
    <source>
        <dbReference type="ARBA" id="ARBA00004123"/>
    </source>
</evidence>
<dbReference type="Gene3D" id="1.10.287.10">
    <property type="entry name" value="S15/NS1, RNA-binding"/>
    <property type="match status" value="1"/>
</dbReference>
<evidence type="ECO:0000313" key="15">
    <source>
        <dbReference type="Proteomes" id="UP001164746"/>
    </source>
</evidence>
<feature type="domain" description="Josephin" evidence="13">
    <location>
        <begin position="1"/>
        <end position="181"/>
    </location>
</feature>
<evidence type="ECO:0000256" key="6">
    <source>
        <dbReference type="ARBA" id="ARBA00022801"/>
    </source>
</evidence>
<dbReference type="PANTHER" id="PTHR14159">
    <property type="entry name" value="ATAXIN-3-RELATED"/>
    <property type="match status" value="1"/>
</dbReference>
<evidence type="ECO:0000256" key="1">
    <source>
        <dbReference type="ARBA" id="ARBA00000707"/>
    </source>
</evidence>
<evidence type="ECO:0000313" key="14">
    <source>
        <dbReference type="EMBL" id="WAR19935.1"/>
    </source>
</evidence>
<evidence type="ECO:0000256" key="11">
    <source>
        <dbReference type="PROSITE-ProRule" id="PRU00331"/>
    </source>
</evidence>
<evidence type="ECO:0000256" key="7">
    <source>
        <dbReference type="ARBA" id="ARBA00022807"/>
    </source>
</evidence>
<evidence type="ECO:0000256" key="10">
    <source>
        <dbReference type="ARBA" id="ARBA00023242"/>
    </source>
</evidence>
<name>A0ABY7FCW9_MYAAR</name>
<gene>
    <name evidence="14" type="ORF">MAR_001773</name>
</gene>
<dbReference type="PRINTS" id="PR01233">
    <property type="entry name" value="JOSEPHIN"/>
</dbReference>
<dbReference type="PANTHER" id="PTHR14159:SF0">
    <property type="entry name" value="ATAXIN-3-RELATED"/>
    <property type="match status" value="1"/>
</dbReference>
<dbReference type="EC" id="3.4.19.12" evidence="3"/>
<keyword evidence="6 11" id="KW-0378">Hydrolase</keyword>
<dbReference type="InterPro" id="IPR033865">
    <property type="entry name" value="Ataxin-3"/>
</dbReference>
<proteinExistence type="predicted"/>
<comment type="catalytic activity">
    <reaction evidence="1">
        <text>Thiol-dependent hydrolysis of ester, thioester, amide, peptide and isopeptide bonds formed by the C-terminal Gly of ubiquitin (a 76-residue protein attached to proteins as an intracellular targeting signal).</text>
        <dbReference type="EC" id="3.4.19.12"/>
    </reaction>
</comment>
<keyword evidence="5" id="KW-0833">Ubl conjugation pathway</keyword>
<dbReference type="InterPro" id="IPR006155">
    <property type="entry name" value="Josephin"/>
</dbReference>
<evidence type="ECO:0000256" key="8">
    <source>
        <dbReference type="ARBA" id="ARBA00023015"/>
    </source>
</evidence>
<feature type="active site" evidence="11">
    <location>
        <position position="135"/>
    </location>
</feature>
<feature type="active site" evidence="11">
    <location>
        <position position="13"/>
    </location>
</feature>
<sequence length="418" mass="46184">MIPVPDTQEGSLCAQHCLNSLLQGPYFSAVDLADIARQLDETEREQMAEAGTSSEAYRQFMEQPSHNYDDSGFFSVQVIDKALRVMGLELLPYNSQNHMSKLAQQDPTLMRAYICNFGEHWLTVRKLGNQWFNLNSLLTGPELISDTFLHMFLTQLRQDGYSIFIIVGNLQESEADQLLGLCPANQPVKPRLISEKGKRGVGQNEMHNGEQEEDVQRALAESKRLNEVDDASLQKALQLSYIEESITRMETTPNCDTKKMNNQTSTKQKQQSTSTSGQSQTPGYTLAGATTSHDCEGGATGSCDQAGVSKEPNADEIRQKRLAFLQKLGTFGNSNDGNDLIRNGDESKKDIETSVKSGDNAGAFSCDIENTSVEGNTGALISKIVIKEKQNALCSFSAILNIRESPNSIKYMIFVSHK</sequence>
<dbReference type="Gene3D" id="3.90.70.40">
    <property type="match status" value="1"/>
</dbReference>
<dbReference type="EMBL" id="CP111022">
    <property type="protein sequence ID" value="WAR19935.1"/>
    <property type="molecule type" value="Genomic_DNA"/>
</dbReference>
<keyword evidence="9" id="KW-0804">Transcription</keyword>
<feature type="active site" evidence="11">
    <location>
        <position position="120"/>
    </location>
</feature>
<organism evidence="14 15">
    <name type="scientific">Mya arenaria</name>
    <name type="common">Soft-shell clam</name>
    <dbReference type="NCBI Taxonomy" id="6604"/>
    <lineage>
        <taxon>Eukaryota</taxon>
        <taxon>Metazoa</taxon>
        <taxon>Spiralia</taxon>
        <taxon>Lophotrochozoa</taxon>
        <taxon>Mollusca</taxon>
        <taxon>Bivalvia</taxon>
        <taxon>Autobranchia</taxon>
        <taxon>Heteroconchia</taxon>
        <taxon>Euheterodonta</taxon>
        <taxon>Imparidentia</taxon>
        <taxon>Neoheterodontei</taxon>
        <taxon>Myida</taxon>
        <taxon>Myoidea</taxon>
        <taxon>Myidae</taxon>
        <taxon>Mya</taxon>
    </lineage>
</organism>